<evidence type="ECO:0000256" key="2">
    <source>
        <dbReference type="ARBA" id="ARBA00006171"/>
    </source>
</evidence>
<dbReference type="InterPro" id="IPR036412">
    <property type="entry name" value="HAD-like_sf"/>
</dbReference>
<dbReference type="STRING" id="679201.HMPREF9334_00228"/>
<dbReference type="SFLD" id="SFLDS00003">
    <property type="entry name" value="Haloacid_Dehalogenase"/>
    <property type="match status" value="1"/>
</dbReference>
<reference evidence="6 7" key="1">
    <citation type="submission" date="2011-08" db="EMBL/GenBank/DDBJ databases">
        <title>The Genome Sequence of Selenomonas infelix ATCC 43532.</title>
        <authorList>
            <consortium name="The Broad Institute Genome Sequencing Platform"/>
            <person name="Earl A."/>
            <person name="Ward D."/>
            <person name="Feldgarden M."/>
            <person name="Gevers D."/>
            <person name="Izard J."/>
            <person name="Blanton J.M."/>
            <person name="Baranova O.V."/>
            <person name="Dewhirst F.E."/>
            <person name="Young S.K."/>
            <person name="Zeng Q."/>
            <person name="Gargeya S."/>
            <person name="Fitzgerald M."/>
            <person name="Haas B."/>
            <person name="Abouelleil A."/>
            <person name="Alvarado L."/>
            <person name="Arachchi H.M."/>
            <person name="Berlin A."/>
            <person name="Brown A."/>
            <person name="Chapman S.B."/>
            <person name="Chen Z."/>
            <person name="Dunbar C."/>
            <person name="Freedman E."/>
            <person name="Gearin G."/>
            <person name="Gellesch M."/>
            <person name="Goldberg J."/>
            <person name="Griggs A."/>
            <person name="Gujja S."/>
            <person name="Heiman D."/>
            <person name="Howarth C."/>
            <person name="Larson L."/>
            <person name="Lui A."/>
            <person name="MacDonald P.J.P."/>
            <person name="Montmayeur A."/>
            <person name="Murphy C."/>
            <person name="Neiman D."/>
            <person name="Pearson M."/>
            <person name="Priest M."/>
            <person name="Roberts A."/>
            <person name="Saif S."/>
            <person name="Shea T."/>
            <person name="Shenoy N."/>
            <person name="Sisk P."/>
            <person name="Stolte C."/>
            <person name="Sykes S."/>
            <person name="Wortman J."/>
            <person name="Nusbaum C."/>
            <person name="Birren B."/>
        </authorList>
    </citation>
    <scope>NUCLEOTIDE SEQUENCE [LARGE SCALE GENOMIC DNA]</scope>
    <source>
        <strain evidence="6 7">ATCC 43532</strain>
    </source>
</reference>
<keyword evidence="5" id="KW-0119">Carbohydrate metabolism</keyword>
<evidence type="ECO:0000256" key="3">
    <source>
        <dbReference type="ARBA" id="ARBA00022723"/>
    </source>
</evidence>
<accession>G5GLU7</accession>
<dbReference type="Gene3D" id="3.40.50.1000">
    <property type="entry name" value="HAD superfamily/HAD-like"/>
    <property type="match status" value="1"/>
</dbReference>
<dbReference type="AlphaFoldDB" id="G5GLU7"/>
<dbReference type="SUPFAM" id="SSF56784">
    <property type="entry name" value="HAD-like"/>
    <property type="match status" value="1"/>
</dbReference>
<dbReference type="NCBIfam" id="TIGR01509">
    <property type="entry name" value="HAD-SF-IA-v3"/>
    <property type="match status" value="1"/>
</dbReference>
<dbReference type="OrthoDB" id="9797743at2"/>
<dbReference type="GO" id="GO:0003824">
    <property type="term" value="F:catalytic activity"/>
    <property type="evidence" value="ECO:0007669"/>
    <property type="project" value="UniProtKB-ARBA"/>
</dbReference>
<keyword evidence="3" id="KW-0479">Metal-binding</keyword>
<evidence type="ECO:0000256" key="4">
    <source>
        <dbReference type="ARBA" id="ARBA00022842"/>
    </source>
</evidence>
<dbReference type="Pfam" id="PF00702">
    <property type="entry name" value="Hydrolase"/>
    <property type="match status" value="1"/>
</dbReference>
<dbReference type="InterPro" id="IPR051600">
    <property type="entry name" value="Beta-PGM-like"/>
</dbReference>
<dbReference type="GO" id="GO:0046872">
    <property type="term" value="F:metal ion binding"/>
    <property type="evidence" value="ECO:0007669"/>
    <property type="project" value="UniProtKB-KW"/>
</dbReference>
<evidence type="ECO:0000256" key="1">
    <source>
        <dbReference type="ARBA" id="ARBA00001946"/>
    </source>
</evidence>
<gene>
    <name evidence="6" type="ORF">HMPREF9334_00228</name>
</gene>
<dbReference type="HOGENOM" id="CLU_045011_13_2_9"/>
<dbReference type="PANTHER" id="PTHR46193">
    <property type="entry name" value="6-PHOSPHOGLUCONATE PHOSPHATASE"/>
    <property type="match status" value="1"/>
</dbReference>
<comment type="cofactor">
    <cofactor evidence="1">
        <name>Mg(2+)</name>
        <dbReference type="ChEBI" id="CHEBI:18420"/>
    </cofactor>
</comment>
<dbReference type="SFLD" id="SFLDG01129">
    <property type="entry name" value="C1.5:_HAD__Beta-PGM__Phosphata"/>
    <property type="match status" value="1"/>
</dbReference>
<evidence type="ECO:0000313" key="6">
    <source>
        <dbReference type="EMBL" id="EHG22192.1"/>
    </source>
</evidence>
<dbReference type="NCBIfam" id="TIGR01549">
    <property type="entry name" value="HAD-SF-IA-v1"/>
    <property type="match status" value="1"/>
</dbReference>
<evidence type="ECO:0000313" key="7">
    <source>
        <dbReference type="Proteomes" id="UP000004129"/>
    </source>
</evidence>
<comment type="caution">
    <text evidence="6">The sequence shown here is derived from an EMBL/GenBank/DDBJ whole genome shotgun (WGS) entry which is preliminary data.</text>
</comment>
<proteinExistence type="inferred from homology"/>
<dbReference type="PRINTS" id="PR00413">
    <property type="entry name" value="HADHALOGNASE"/>
</dbReference>
<dbReference type="RefSeq" id="WP_006691679.1">
    <property type="nucleotide sequence ID" value="NZ_JH376797.1"/>
</dbReference>
<keyword evidence="4" id="KW-0460">Magnesium</keyword>
<dbReference type="InterPro" id="IPR006439">
    <property type="entry name" value="HAD-SF_hydro_IA"/>
</dbReference>
<dbReference type="InterPro" id="IPR023198">
    <property type="entry name" value="PGP-like_dom2"/>
</dbReference>
<sequence length="218" mass="23479">MKALIYDMDGVIVDSEIIHMKAETILLARYGITANEALLMPYRGTSDKTMFEDIKEKYDAAYDVAGIVAEKDDLMRELLRTEELVPIAGALELIAATDALRPRGIRTAIASSSPHETIAHVTQTFGITNKFDVIESGAELPMSKPDPTIYLKTAELLGVAPADCLVIEDAAVGAQAALRAGMTCIGFCSPHSGIQDFTGCARIVQSLSEIDLHVYFGG</sequence>
<dbReference type="eggNOG" id="COG0637">
    <property type="taxonomic scope" value="Bacteria"/>
</dbReference>
<dbReference type="InterPro" id="IPR023214">
    <property type="entry name" value="HAD_sf"/>
</dbReference>
<dbReference type="Gene3D" id="1.10.150.240">
    <property type="entry name" value="Putative phosphatase, domain 2"/>
    <property type="match status" value="1"/>
</dbReference>
<evidence type="ECO:0000256" key="5">
    <source>
        <dbReference type="ARBA" id="ARBA00023277"/>
    </source>
</evidence>
<organism evidence="6 7">
    <name type="scientific">Selenomonas infelix ATCC 43532</name>
    <dbReference type="NCBI Taxonomy" id="679201"/>
    <lineage>
        <taxon>Bacteria</taxon>
        <taxon>Bacillati</taxon>
        <taxon>Bacillota</taxon>
        <taxon>Negativicutes</taxon>
        <taxon>Selenomonadales</taxon>
        <taxon>Selenomonadaceae</taxon>
        <taxon>Selenomonas</taxon>
    </lineage>
</organism>
<name>G5GLU7_9FIRM</name>
<dbReference type="EMBL" id="ACZM01000003">
    <property type="protein sequence ID" value="EHG22192.1"/>
    <property type="molecule type" value="Genomic_DNA"/>
</dbReference>
<keyword evidence="7" id="KW-1185">Reference proteome</keyword>
<comment type="similarity">
    <text evidence="2">Belongs to the HAD-like hydrolase superfamily. CbbY/CbbZ/Gph/YieH family.</text>
</comment>
<dbReference type="Proteomes" id="UP000004129">
    <property type="component" value="Unassembled WGS sequence"/>
</dbReference>
<protein>
    <submittedName>
        <fullName evidence="6">Uncharacterized protein</fullName>
    </submittedName>
</protein>
<dbReference type="PANTHER" id="PTHR46193:SF18">
    <property type="entry name" value="HEXITOL PHOSPHATASE B"/>
    <property type="match status" value="1"/>
</dbReference>
<dbReference type="PATRIC" id="fig|679201.3.peg.233"/>